<dbReference type="Gene3D" id="3.40.50.1000">
    <property type="entry name" value="HAD superfamily/HAD-like"/>
    <property type="match status" value="1"/>
</dbReference>
<dbReference type="GO" id="GO:0003690">
    <property type="term" value="F:double-stranded DNA binding"/>
    <property type="evidence" value="ECO:0007669"/>
    <property type="project" value="TreeGrafter"/>
</dbReference>
<dbReference type="SUPFAM" id="SSF56784">
    <property type="entry name" value="HAD-like"/>
    <property type="match status" value="1"/>
</dbReference>
<dbReference type="EMBL" id="FO082047">
    <property type="protein sequence ID" value="CCE85704.1"/>
    <property type="molecule type" value="Genomic_DNA"/>
</dbReference>
<dbReference type="InterPro" id="IPR023214">
    <property type="entry name" value="HAD_sf"/>
</dbReference>
<dbReference type="NCBIfam" id="TIGR01662">
    <property type="entry name" value="HAD-SF-IIIA"/>
    <property type="match status" value="1"/>
</dbReference>
<name>G8Y4T6_PICSO</name>
<dbReference type="OrthoDB" id="19045at2759"/>
<evidence type="ECO:0000313" key="1">
    <source>
        <dbReference type="EMBL" id="CCE85704.1"/>
    </source>
</evidence>
<dbReference type="OMA" id="LINNIWI"/>
<gene>
    <name evidence="1" type="primary">Piso0_005325</name>
    <name evidence="1" type="ORF">GNLVRS01_PISO0M12354g</name>
</gene>
<dbReference type="AlphaFoldDB" id="G8Y4T6"/>
<dbReference type="NCBIfam" id="TIGR01664">
    <property type="entry name" value="DNA-3'-Pase"/>
    <property type="match status" value="1"/>
</dbReference>
<sequence length="266" mass="30253">MAKEDIMSILKSGGKVSKQIEQGSKLSLNGVQKLSENTSNSNIAFRSGWKLSGTHLLSNRLQKERYTKLLQDNSDERSVKIAGFDLDDTLVKTKTGSKMPRGAYDWTWWRPKGSSDSKVLQKLLETHQKKFIIVIFTNQGGIIAQPTSKSYQNFINRVNDIESKIKSYVKDEELEISVFAAPKRPAKPDKNIRFSSDELHKKMRKPGVGMWDELERVINEYGYTCDRKNSIFIGDAAGREGDFSDSDKVFARNIGITFYTPEEYFS</sequence>
<keyword evidence="2" id="KW-1185">Reference proteome</keyword>
<dbReference type="GO" id="GO:0046404">
    <property type="term" value="F:ATP-dependent polydeoxyribonucleotide 5'-hydroxyl-kinase activity"/>
    <property type="evidence" value="ECO:0007669"/>
    <property type="project" value="TreeGrafter"/>
</dbReference>
<dbReference type="PANTHER" id="PTHR12083:SF9">
    <property type="entry name" value="BIFUNCTIONAL POLYNUCLEOTIDE PHOSPHATASE_KINASE"/>
    <property type="match status" value="1"/>
</dbReference>
<dbReference type="PANTHER" id="PTHR12083">
    <property type="entry name" value="BIFUNCTIONAL POLYNUCLEOTIDE PHOSPHATASE/KINASE"/>
    <property type="match status" value="1"/>
</dbReference>
<proteinExistence type="predicted"/>
<dbReference type="GO" id="GO:0046403">
    <property type="term" value="F:polynucleotide 3'-phosphatase activity"/>
    <property type="evidence" value="ECO:0007669"/>
    <property type="project" value="TreeGrafter"/>
</dbReference>
<protein>
    <submittedName>
        <fullName evidence="1">Piso0_005325 protein</fullName>
    </submittedName>
</protein>
<dbReference type="InterPro" id="IPR006549">
    <property type="entry name" value="HAD-SF_hydro_IIIA"/>
</dbReference>
<dbReference type="GO" id="GO:0006281">
    <property type="term" value="P:DNA repair"/>
    <property type="evidence" value="ECO:0007669"/>
    <property type="project" value="TreeGrafter"/>
</dbReference>
<dbReference type="InterPro" id="IPR036412">
    <property type="entry name" value="HAD-like_sf"/>
</dbReference>
<reference evidence="1 2" key="1">
    <citation type="journal article" date="2012" name="G3 (Bethesda)">
        <title>Pichia sorbitophila, an interspecies yeast hybrid reveals early steps of genome resolution following polyploidization.</title>
        <authorList>
            <person name="Leh Louis V."/>
            <person name="Despons L."/>
            <person name="Friedrich A."/>
            <person name="Martin T."/>
            <person name="Durrens P."/>
            <person name="Casaregola S."/>
            <person name="Neuveglise C."/>
            <person name="Fairhead C."/>
            <person name="Marck C."/>
            <person name="Cruz J.A."/>
            <person name="Straub M.L."/>
            <person name="Kugler V."/>
            <person name="Sacerdot C."/>
            <person name="Uzunov Z."/>
            <person name="Thierry A."/>
            <person name="Weiss S."/>
            <person name="Bleykasten C."/>
            <person name="De Montigny J."/>
            <person name="Jacques N."/>
            <person name="Jung P."/>
            <person name="Lemaire M."/>
            <person name="Mallet S."/>
            <person name="Morel G."/>
            <person name="Richard G.F."/>
            <person name="Sarkar A."/>
            <person name="Savel G."/>
            <person name="Schacherer J."/>
            <person name="Seret M.L."/>
            <person name="Talla E."/>
            <person name="Samson G."/>
            <person name="Jubin C."/>
            <person name="Poulain J."/>
            <person name="Vacherie B."/>
            <person name="Barbe V."/>
            <person name="Pelletier E."/>
            <person name="Sherman D.J."/>
            <person name="Westhof E."/>
            <person name="Weissenbach J."/>
            <person name="Baret P.V."/>
            <person name="Wincker P."/>
            <person name="Gaillardin C."/>
            <person name="Dujon B."/>
            <person name="Souciet J.L."/>
        </authorList>
    </citation>
    <scope>NUCLEOTIDE SEQUENCE [LARGE SCALE GENOMIC DNA]</scope>
    <source>
        <strain evidence="2">ATCC MYA-4447 / BCRC 22081 / CBS 7064 / NBRC 10061 / NRRL Y-12695</strain>
    </source>
</reference>
<dbReference type="InterPro" id="IPR013954">
    <property type="entry name" value="PNK3P"/>
</dbReference>
<dbReference type="FunCoup" id="G8Y4T6">
    <property type="interactions" value="16"/>
</dbReference>
<dbReference type="InterPro" id="IPR006551">
    <property type="entry name" value="Polynucleotide_phosphatase"/>
</dbReference>
<organism evidence="1 2">
    <name type="scientific">Pichia sorbitophila (strain ATCC MYA-4447 / BCRC 22081 / CBS 7064 / NBRC 10061 / NRRL Y-12695)</name>
    <name type="common">Hybrid yeast</name>
    <dbReference type="NCBI Taxonomy" id="559304"/>
    <lineage>
        <taxon>Eukaryota</taxon>
        <taxon>Fungi</taxon>
        <taxon>Dikarya</taxon>
        <taxon>Ascomycota</taxon>
        <taxon>Saccharomycotina</taxon>
        <taxon>Pichiomycetes</taxon>
        <taxon>Debaryomycetaceae</taxon>
        <taxon>Millerozyma</taxon>
    </lineage>
</organism>
<dbReference type="Pfam" id="PF08645">
    <property type="entry name" value="PNK3P"/>
    <property type="match status" value="1"/>
</dbReference>
<dbReference type="InParanoid" id="G8Y4T6"/>
<evidence type="ECO:0000313" key="2">
    <source>
        <dbReference type="Proteomes" id="UP000005222"/>
    </source>
</evidence>
<dbReference type="HOGENOM" id="CLU_014938_0_0_1"/>
<accession>G8Y4T6</accession>
<dbReference type="eggNOG" id="KOG2134">
    <property type="taxonomic scope" value="Eukaryota"/>
</dbReference>
<dbReference type="Proteomes" id="UP000005222">
    <property type="component" value="Chromosome M"/>
</dbReference>
<dbReference type="STRING" id="559304.G8Y4T6"/>